<feature type="compositionally biased region" description="Low complexity" evidence="1">
    <location>
        <begin position="479"/>
        <end position="494"/>
    </location>
</feature>
<feature type="region of interest" description="Disordered" evidence="1">
    <location>
        <begin position="86"/>
        <end position="160"/>
    </location>
</feature>
<proteinExistence type="predicted"/>
<organism evidence="2">
    <name type="scientific">freshwater metagenome</name>
    <dbReference type="NCBI Taxonomy" id="449393"/>
    <lineage>
        <taxon>unclassified sequences</taxon>
        <taxon>metagenomes</taxon>
        <taxon>ecological metagenomes</taxon>
    </lineage>
</organism>
<dbReference type="EMBL" id="CAEZWJ010000005">
    <property type="protein sequence ID" value="CAB4646246.1"/>
    <property type="molecule type" value="Genomic_DNA"/>
</dbReference>
<feature type="compositionally biased region" description="Basic and acidic residues" evidence="1">
    <location>
        <begin position="409"/>
        <end position="429"/>
    </location>
</feature>
<name>A0A6J6KAI3_9ZZZZ</name>
<gene>
    <name evidence="2" type="ORF">UFOPK2214_00264</name>
</gene>
<feature type="compositionally biased region" description="Basic and acidic residues" evidence="1">
    <location>
        <begin position="97"/>
        <end position="142"/>
    </location>
</feature>
<protein>
    <submittedName>
        <fullName evidence="2">Unannotated protein</fullName>
    </submittedName>
</protein>
<accession>A0A6J6KAI3</accession>
<evidence type="ECO:0000256" key="1">
    <source>
        <dbReference type="SAM" id="MobiDB-lite"/>
    </source>
</evidence>
<dbReference type="AlphaFoldDB" id="A0A6J6KAI3"/>
<feature type="region of interest" description="Disordered" evidence="1">
    <location>
        <begin position="398"/>
        <end position="501"/>
    </location>
</feature>
<reference evidence="2" key="1">
    <citation type="submission" date="2020-05" db="EMBL/GenBank/DDBJ databases">
        <authorList>
            <person name="Chiriac C."/>
            <person name="Salcher M."/>
            <person name="Ghai R."/>
            <person name="Kavagutti S V."/>
        </authorList>
    </citation>
    <scope>NUCLEOTIDE SEQUENCE</scope>
</reference>
<feature type="compositionally biased region" description="Low complexity" evidence="1">
    <location>
        <begin position="434"/>
        <end position="456"/>
    </location>
</feature>
<sequence>MSRRIEIELTSKREDGTWTWRAAGALQPKGVVADSVVPAGTAVKDVVRAEVESDLDGTRVLSISAPKQKAARTGLLEILPSEKPFEAVTQQLRKKGGRDGDKRRGPRRDGDKPRGERRDGDKPRGERREGAEGRGDRPRRPFFETPPELPQRPKPKRIKPRRVNIDAVLAELPEAQRAIAEKVLMGGVPAVRAAVEEQNKQAVAEGREKVPADGIVQIAEQLLPRLRVAEWRDRALSAETIIEEIDLRDLRSIVVSADQLVAIDEATRGLVAKMKQALVVRQETEIRNWLEDIATATKVGRVVRALRLSSQPPKAGVPFPPALAIELIDATVAGMTADAPSERWITLLEAAAFSPVHGKVLPPAVPTVVSEDLLKTVTRLGPLMPQLAALFGVMVDPKARPPRPLQQPRGDKNPKKRAADVNKSADAKAPRGPKPASSGPKPASAPKAPAAPAAGATETPSVEAPVAETPAVDTPVSDAPAVETPVVEAAASETPQADSAE</sequence>
<evidence type="ECO:0000313" key="2">
    <source>
        <dbReference type="EMBL" id="CAB4646246.1"/>
    </source>
</evidence>